<feature type="compositionally biased region" description="Polar residues" evidence="1">
    <location>
        <begin position="61"/>
        <end position="78"/>
    </location>
</feature>
<accession>A0A6A7A2Q4</accession>
<evidence type="ECO:0000313" key="3">
    <source>
        <dbReference type="Proteomes" id="UP000799424"/>
    </source>
</evidence>
<organism evidence="2 3">
    <name type="scientific">Ophiobolus disseminans</name>
    <dbReference type="NCBI Taxonomy" id="1469910"/>
    <lineage>
        <taxon>Eukaryota</taxon>
        <taxon>Fungi</taxon>
        <taxon>Dikarya</taxon>
        <taxon>Ascomycota</taxon>
        <taxon>Pezizomycotina</taxon>
        <taxon>Dothideomycetes</taxon>
        <taxon>Pleosporomycetidae</taxon>
        <taxon>Pleosporales</taxon>
        <taxon>Pleosporineae</taxon>
        <taxon>Phaeosphaeriaceae</taxon>
        <taxon>Ophiobolus</taxon>
    </lineage>
</organism>
<proteinExistence type="predicted"/>
<protein>
    <submittedName>
        <fullName evidence="2">Uncharacterized protein</fullName>
    </submittedName>
</protein>
<reference evidence="2" key="1">
    <citation type="journal article" date="2020" name="Stud. Mycol.">
        <title>101 Dothideomycetes genomes: a test case for predicting lifestyles and emergence of pathogens.</title>
        <authorList>
            <person name="Haridas S."/>
            <person name="Albert R."/>
            <person name="Binder M."/>
            <person name="Bloem J."/>
            <person name="Labutti K."/>
            <person name="Salamov A."/>
            <person name="Andreopoulos B."/>
            <person name="Baker S."/>
            <person name="Barry K."/>
            <person name="Bills G."/>
            <person name="Bluhm B."/>
            <person name="Cannon C."/>
            <person name="Castanera R."/>
            <person name="Culley D."/>
            <person name="Daum C."/>
            <person name="Ezra D."/>
            <person name="Gonzalez J."/>
            <person name="Henrissat B."/>
            <person name="Kuo A."/>
            <person name="Liang C."/>
            <person name="Lipzen A."/>
            <person name="Lutzoni F."/>
            <person name="Magnuson J."/>
            <person name="Mondo S."/>
            <person name="Nolan M."/>
            <person name="Ohm R."/>
            <person name="Pangilinan J."/>
            <person name="Park H.-J."/>
            <person name="Ramirez L."/>
            <person name="Alfaro M."/>
            <person name="Sun H."/>
            <person name="Tritt A."/>
            <person name="Yoshinaga Y."/>
            <person name="Zwiers L.-H."/>
            <person name="Turgeon B."/>
            <person name="Goodwin S."/>
            <person name="Spatafora J."/>
            <person name="Crous P."/>
            <person name="Grigoriev I."/>
        </authorList>
    </citation>
    <scope>NUCLEOTIDE SEQUENCE</scope>
    <source>
        <strain evidence="2">CBS 113818</strain>
    </source>
</reference>
<dbReference type="AlphaFoldDB" id="A0A6A7A2Q4"/>
<dbReference type="EMBL" id="MU006224">
    <property type="protein sequence ID" value="KAF2827600.1"/>
    <property type="molecule type" value="Genomic_DNA"/>
</dbReference>
<sequence length="100" mass="10856">MPSTPARQHPSAASSPSSRTPFANARSQTNCTTQKQVAVAVHTRPPYPKTTTLERGCRTLVTDSPSRRTLQTRGTQPAPTHKRCGKDSLAHACQPHRLDA</sequence>
<feature type="compositionally biased region" description="Polar residues" evidence="1">
    <location>
        <begin position="19"/>
        <end position="36"/>
    </location>
</feature>
<gene>
    <name evidence="2" type="ORF">CC86DRAFT_213735</name>
</gene>
<feature type="region of interest" description="Disordered" evidence="1">
    <location>
        <begin position="1"/>
        <end position="100"/>
    </location>
</feature>
<dbReference type="Proteomes" id="UP000799424">
    <property type="component" value="Unassembled WGS sequence"/>
</dbReference>
<name>A0A6A7A2Q4_9PLEO</name>
<evidence type="ECO:0000313" key="2">
    <source>
        <dbReference type="EMBL" id="KAF2827600.1"/>
    </source>
</evidence>
<keyword evidence="3" id="KW-1185">Reference proteome</keyword>
<evidence type="ECO:0000256" key="1">
    <source>
        <dbReference type="SAM" id="MobiDB-lite"/>
    </source>
</evidence>